<dbReference type="AlphaFoldDB" id="A0A1S8MHN1"/>
<evidence type="ECO:0000313" key="1">
    <source>
        <dbReference type="EMBL" id="URZ12097.1"/>
    </source>
</evidence>
<organism evidence="1 2">
    <name type="scientific">Clostridium felsineum</name>
    <dbReference type="NCBI Taxonomy" id="36839"/>
    <lineage>
        <taxon>Bacteria</taxon>
        <taxon>Bacillati</taxon>
        <taxon>Bacillota</taxon>
        <taxon>Clostridia</taxon>
        <taxon>Eubacteriales</taxon>
        <taxon>Clostridiaceae</taxon>
        <taxon>Clostridium</taxon>
    </lineage>
</organism>
<sequence length="139" mass="16123">MKIYLNVKQAGSRKNYIAKEEIILEVVPNTLRELIEQVITQNVKDFNDNLKKEKLVEYLTDKEIQEKAELGKIAFGNMYNDTKQNLSKALQNAFVSFEDGIYKVFINDNETEKLDTPIGLRDGDILTFIKFIMLSGRLW</sequence>
<gene>
    <name evidence="1" type="ORF">CROST_028140</name>
</gene>
<dbReference type="STRING" id="84029.CROST_20060"/>
<accession>A0A1S8MHN1</accession>
<protein>
    <submittedName>
        <fullName evidence="1">Uncharacterized protein</fullName>
    </submittedName>
</protein>
<dbReference type="EMBL" id="CP096983">
    <property type="protein sequence ID" value="URZ12097.1"/>
    <property type="molecule type" value="Genomic_DNA"/>
</dbReference>
<keyword evidence="2" id="KW-1185">Reference proteome</keyword>
<name>A0A1S8MHN1_9CLOT</name>
<evidence type="ECO:0000313" key="2">
    <source>
        <dbReference type="Proteomes" id="UP000190951"/>
    </source>
</evidence>
<reference evidence="1 2" key="1">
    <citation type="submission" date="2022-04" db="EMBL/GenBank/DDBJ databases">
        <title>Genome sequence of C. roseum typestrain.</title>
        <authorList>
            <person name="Poehlein A."/>
            <person name="Schoch T."/>
            <person name="Duerre P."/>
            <person name="Daniel R."/>
        </authorList>
    </citation>
    <scope>NUCLEOTIDE SEQUENCE [LARGE SCALE GENOMIC DNA]</scope>
    <source>
        <strain evidence="1 2">DSM 7320</strain>
    </source>
</reference>
<dbReference type="KEGG" id="crw:CROST_028140"/>
<dbReference type="RefSeq" id="WP_077832121.1">
    <property type="nucleotide sequence ID" value="NZ_CP096983.1"/>
</dbReference>
<proteinExistence type="predicted"/>
<dbReference type="Proteomes" id="UP000190951">
    <property type="component" value="Chromosome"/>
</dbReference>